<dbReference type="AlphaFoldDB" id="A0A2S5TBC7"/>
<dbReference type="InterPro" id="IPR011708">
    <property type="entry name" value="DNA_pol3_alpha_NTPase_dom"/>
</dbReference>
<dbReference type="InterPro" id="IPR004013">
    <property type="entry name" value="PHP_dom"/>
</dbReference>
<keyword evidence="7" id="KW-0235">DNA replication</keyword>
<dbReference type="Gene3D" id="1.10.10.1600">
    <property type="entry name" value="Bacterial DNA polymerase III alpha subunit, thumb domain"/>
    <property type="match status" value="1"/>
</dbReference>
<gene>
    <name evidence="11" type="ORF">C3942_19360</name>
</gene>
<dbReference type="Proteomes" id="UP000238220">
    <property type="component" value="Unassembled WGS sequence"/>
</dbReference>
<evidence type="ECO:0000256" key="2">
    <source>
        <dbReference type="ARBA" id="ARBA00012417"/>
    </source>
</evidence>
<keyword evidence="8" id="KW-0239">DNA-directed DNA polymerase</keyword>
<dbReference type="SMART" id="SM00481">
    <property type="entry name" value="POLIIIAc"/>
    <property type="match status" value="1"/>
</dbReference>
<dbReference type="RefSeq" id="WP_104232020.1">
    <property type="nucleotide sequence ID" value="NZ_PSNW01000014.1"/>
</dbReference>
<evidence type="ECO:0000256" key="8">
    <source>
        <dbReference type="ARBA" id="ARBA00022932"/>
    </source>
</evidence>
<dbReference type="EMBL" id="PSNW01000014">
    <property type="protein sequence ID" value="PPE72265.1"/>
    <property type="molecule type" value="Genomic_DNA"/>
</dbReference>
<evidence type="ECO:0000256" key="6">
    <source>
        <dbReference type="ARBA" id="ARBA00022695"/>
    </source>
</evidence>
<evidence type="ECO:0000256" key="1">
    <source>
        <dbReference type="ARBA" id="ARBA00004496"/>
    </source>
</evidence>
<dbReference type="OrthoDB" id="9803237at2"/>
<proteinExistence type="predicted"/>
<dbReference type="GO" id="GO:0005737">
    <property type="term" value="C:cytoplasm"/>
    <property type="evidence" value="ECO:0007669"/>
    <property type="project" value="UniProtKB-SubCell"/>
</dbReference>
<dbReference type="GO" id="GO:0003887">
    <property type="term" value="F:DNA-directed DNA polymerase activity"/>
    <property type="evidence" value="ECO:0007669"/>
    <property type="project" value="UniProtKB-KW"/>
</dbReference>
<dbReference type="InterPro" id="IPR029460">
    <property type="entry name" value="DNAPol_HHH"/>
</dbReference>
<comment type="catalytic activity">
    <reaction evidence="9">
        <text>DNA(n) + a 2'-deoxyribonucleoside 5'-triphosphate = DNA(n+1) + diphosphate</text>
        <dbReference type="Rhea" id="RHEA:22508"/>
        <dbReference type="Rhea" id="RHEA-COMP:17339"/>
        <dbReference type="Rhea" id="RHEA-COMP:17340"/>
        <dbReference type="ChEBI" id="CHEBI:33019"/>
        <dbReference type="ChEBI" id="CHEBI:61560"/>
        <dbReference type="ChEBI" id="CHEBI:173112"/>
        <dbReference type="EC" id="2.7.7.7"/>
    </reaction>
</comment>
<keyword evidence="5" id="KW-0808">Transferase</keyword>
<dbReference type="InterPro" id="IPR049821">
    <property type="entry name" value="PolIIIA_DnaE1_PHP"/>
</dbReference>
<dbReference type="Gene3D" id="3.20.20.140">
    <property type="entry name" value="Metal-dependent hydrolases"/>
    <property type="match status" value="1"/>
</dbReference>
<keyword evidence="12" id="KW-1185">Reference proteome</keyword>
<keyword evidence="6" id="KW-0548">Nucleotidyltransferase</keyword>
<protein>
    <recommendedName>
        <fullName evidence="3">DNA polymerase III subunit alpha</fullName>
        <ecNumber evidence="2">2.7.7.7</ecNumber>
    </recommendedName>
</protein>
<dbReference type="FunFam" id="1.10.150.870:FF:000001">
    <property type="entry name" value="DNA polymerase III subunit alpha"/>
    <property type="match status" value="1"/>
</dbReference>
<dbReference type="InterPro" id="IPR003141">
    <property type="entry name" value="Pol/His_phosphatase_N"/>
</dbReference>
<dbReference type="InterPro" id="IPR004805">
    <property type="entry name" value="DnaE2/DnaE/PolC"/>
</dbReference>
<evidence type="ECO:0000256" key="4">
    <source>
        <dbReference type="ARBA" id="ARBA00022490"/>
    </source>
</evidence>
<dbReference type="GO" id="GO:0008408">
    <property type="term" value="F:3'-5' exonuclease activity"/>
    <property type="evidence" value="ECO:0007669"/>
    <property type="project" value="InterPro"/>
</dbReference>
<dbReference type="Pfam" id="PF02811">
    <property type="entry name" value="PHP"/>
    <property type="match status" value="1"/>
</dbReference>
<comment type="caution">
    <text evidence="11">The sequence shown here is derived from an EMBL/GenBank/DDBJ whole genome shotgun (WGS) entry which is preliminary data.</text>
</comment>
<evidence type="ECO:0000259" key="10">
    <source>
        <dbReference type="SMART" id="SM00481"/>
    </source>
</evidence>
<dbReference type="PANTHER" id="PTHR32294">
    <property type="entry name" value="DNA POLYMERASE III SUBUNIT ALPHA"/>
    <property type="match status" value="1"/>
</dbReference>
<comment type="subcellular location">
    <subcellularLocation>
        <location evidence="1">Cytoplasm</location>
    </subcellularLocation>
</comment>
<dbReference type="PANTHER" id="PTHR32294:SF0">
    <property type="entry name" value="DNA POLYMERASE III SUBUNIT ALPHA"/>
    <property type="match status" value="1"/>
</dbReference>
<dbReference type="Pfam" id="PF17657">
    <property type="entry name" value="DNA_pol3_finger"/>
    <property type="match status" value="1"/>
</dbReference>
<organism evidence="11 12">
    <name type="scientific">Solimonas fluminis</name>
    <dbReference type="NCBI Taxonomy" id="2086571"/>
    <lineage>
        <taxon>Bacteria</taxon>
        <taxon>Pseudomonadati</taxon>
        <taxon>Pseudomonadota</taxon>
        <taxon>Gammaproteobacteria</taxon>
        <taxon>Nevskiales</taxon>
        <taxon>Nevskiaceae</taxon>
        <taxon>Solimonas</taxon>
    </lineage>
</organism>
<dbReference type="CDD" id="cd07433">
    <property type="entry name" value="PHP_PolIIIA_DnaE1"/>
    <property type="match status" value="1"/>
</dbReference>
<name>A0A2S5TBC7_9GAMM</name>
<dbReference type="InterPro" id="IPR040982">
    <property type="entry name" value="DNA_pol3_finger"/>
</dbReference>
<sequence length="1203" mass="133684">MSGFVHLRVHTEFSLTDGVVRVEPPKRKGGGVGATLTSRAAELKFPAIAVTDINNLFAMVKFYKAAEGAGIKPVIGADIRLEERVAGEAPERLTLLVQNDTGYRNLTKLISLAYTDGQQRGTPLVKREWLAPHAEGLIALTGRDGSTFRAAAGDQVEAAKSAVAELSALYPQRLYLEISRCQRPGDEEWVQAACALSRHFQVPVVATNDVRFLSREEFDAHEARVCIAQGRVLGDDKRPRDYTPEQYLKSADEMQALFADIPEALENTLQIARRCTLTLKFAPPYHLPNFPVPEGHDTNSWLRKVSEDGLARRFTEITLAKPEEEYRQRLDYELGIIERMGFAGYFLVVADFIQWAKQNGCPVGPGRGSGAGSLVAYATRITDLDPLPYNLLFERFLNPERVSMPDFDVDFCMDNRDRVIEYVTQKYGRPHVGQIITYATMAARGVIRDVARVLGHGYGFGDRISKLVPGTPGATLVDALETVPELKGLYDTDEEVKAVVDLGLALEGTTRGVGVHAGGVVIAPRPLTDYAPLLCEPGGGGMRTQFDMKDLEVVGLVKFDFLGLKTLTVIQEAVNTIVRQHGRQLDMLALPLDDQETFRKIYQSGESSAVFQMESPGMQKASRDLKPDCFEDIIALVSLYRPGPMENIPTFCENKRDTSKIEYLHPEMEAVLQPTYGIFVYQEQVMQMSQRMAGYTLGGADLLRRAMGKKIRAEMEKQREIFTTGATGRGIDGEVASKVFDLMAKFADYGFNKSHAAAYALVSYHTAWLKAHYPAEFMAAVLSCEMQHTDSVVLMRDECLRMKLEMIPPDINRSFYRFTVPGPNQILYGLGAIKGVGEAALEGIIAEREKNGRFKDLFDFCRRIDLKKANKRVLEALIYSGALDGFGLNRPSLLATLPKALGLAEKAAQSADSGQVDLFGLGGGSSSGTIEEKVEPELAQDWLKREKLAHERDTLGFYLSGHPIDAYRDIIEQVCTDRMRPLIEQHARPPVVGADGKVQFQPRQKVMFAAWVVDIRFFKGDKSADGKSGRASYKLTFDDQTAQLSTWIDVDAWPRLQPVVKPDSLVFVIAEIGASPPREGRESEPRMYRPEFFALADVLKDYPQKLALEWCKPVADVQAMHKALKPYQKGNVGMVVHYRNGRQACVLDLAPEWKLRLDENCLTAVQQIAGPDCVKVTYKRYVPPVTERRFDRAFSGGGGGDDE</sequence>
<dbReference type="NCBIfam" id="TIGR00594">
    <property type="entry name" value="polc"/>
    <property type="match status" value="1"/>
</dbReference>
<keyword evidence="4" id="KW-0963">Cytoplasm</keyword>
<dbReference type="InterPro" id="IPR016195">
    <property type="entry name" value="Pol/histidinol_Pase-like"/>
</dbReference>
<dbReference type="Pfam" id="PF07733">
    <property type="entry name" value="DNA_pol3_alpha"/>
    <property type="match status" value="1"/>
</dbReference>
<evidence type="ECO:0000256" key="7">
    <source>
        <dbReference type="ARBA" id="ARBA00022705"/>
    </source>
</evidence>
<reference evidence="11 12" key="1">
    <citation type="submission" date="2018-02" db="EMBL/GenBank/DDBJ databases">
        <title>Genome sequencing of Solimonas sp. HR-BB.</title>
        <authorList>
            <person name="Lee Y."/>
            <person name="Jeon C.O."/>
        </authorList>
    </citation>
    <scope>NUCLEOTIDE SEQUENCE [LARGE SCALE GENOMIC DNA]</scope>
    <source>
        <strain evidence="11 12">HR-BB</strain>
    </source>
</reference>
<evidence type="ECO:0000313" key="12">
    <source>
        <dbReference type="Proteomes" id="UP000238220"/>
    </source>
</evidence>
<evidence type="ECO:0000313" key="11">
    <source>
        <dbReference type="EMBL" id="PPE72265.1"/>
    </source>
</evidence>
<evidence type="ECO:0000256" key="3">
    <source>
        <dbReference type="ARBA" id="ARBA00019114"/>
    </source>
</evidence>
<dbReference type="SUPFAM" id="SSF89550">
    <property type="entry name" value="PHP domain-like"/>
    <property type="match status" value="1"/>
</dbReference>
<accession>A0A2S5TBC7</accession>
<evidence type="ECO:0000256" key="5">
    <source>
        <dbReference type="ARBA" id="ARBA00022679"/>
    </source>
</evidence>
<dbReference type="Gene3D" id="1.10.150.870">
    <property type="match status" value="1"/>
</dbReference>
<feature type="domain" description="Polymerase/histidinol phosphatase N-terminal" evidence="10">
    <location>
        <begin position="5"/>
        <end position="83"/>
    </location>
</feature>
<dbReference type="GO" id="GO:0006260">
    <property type="term" value="P:DNA replication"/>
    <property type="evidence" value="ECO:0007669"/>
    <property type="project" value="UniProtKB-KW"/>
</dbReference>
<dbReference type="EC" id="2.7.7.7" evidence="2"/>
<dbReference type="InterPro" id="IPR041931">
    <property type="entry name" value="DNA_pol3_alpha_thumb_dom"/>
</dbReference>
<dbReference type="NCBIfam" id="NF004226">
    <property type="entry name" value="PRK05673.1"/>
    <property type="match status" value="1"/>
</dbReference>
<evidence type="ECO:0000256" key="9">
    <source>
        <dbReference type="ARBA" id="ARBA00049244"/>
    </source>
</evidence>
<dbReference type="Pfam" id="PF14579">
    <property type="entry name" value="HHH_6"/>
    <property type="match status" value="1"/>
</dbReference>